<accession>A0A6A6X471</accession>
<name>A0A6A6X471_9PLEO</name>
<keyword evidence="2" id="KW-1185">Reference proteome</keyword>
<sequence length="70" mass="7484">MGSPTVDITTAKWSSAFVAAAPTALLSSRSPQTLRMLLRMIVRLLARTNVPPMRSPKKLDPGPLAGLAVR</sequence>
<dbReference type="AlphaFoldDB" id="A0A6A6X471"/>
<organism evidence="1 2">
    <name type="scientific">Melanomma pulvis-pyrius CBS 109.77</name>
    <dbReference type="NCBI Taxonomy" id="1314802"/>
    <lineage>
        <taxon>Eukaryota</taxon>
        <taxon>Fungi</taxon>
        <taxon>Dikarya</taxon>
        <taxon>Ascomycota</taxon>
        <taxon>Pezizomycotina</taxon>
        <taxon>Dothideomycetes</taxon>
        <taxon>Pleosporomycetidae</taxon>
        <taxon>Pleosporales</taxon>
        <taxon>Melanommataceae</taxon>
        <taxon>Melanomma</taxon>
    </lineage>
</organism>
<proteinExistence type="predicted"/>
<reference evidence="1" key="1">
    <citation type="journal article" date="2020" name="Stud. Mycol.">
        <title>101 Dothideomycetes genomes: a test case for predicting lifestyles and emergence of pathogens.</title>
        <authorList>
            <person name="Haridas S."/>
            <person name="Albert R."/>
            <person name="Binder M."/>
            <person name="Bloem J."/>
            <person name="Labutti K."/>
            <person name="Salamov A."/>
            <person name="Andreopoulos B."/>
            <person name="Baker S."/>
            <person name="Barry K."/>
            <person name="Bills G."/>
            <person name="Bluhm B."/>
            <person name="Cannon C."/>
            <person name="Castanera R."/>
            <person name="Culley D."/>
            <person name="Daum C."/>
            <person name="Ezra D."/>
            <person name="Gonzalez J."/>
            <person name="Henrissat B."/>
            <person name="Kuo A."/>
            <person name="Liang C."/>
            <person name="Lipzen A."/>
            <person name="Lutzoni F."/>
            <person name="Magnuson J."/>
            <person name="Mondo S."/>
            <person name="Nolan M."/>
            <person name="Ohm R."/>
            <person name="Pangilinan J."/>
            <person name="Park H.-J."/>
            <person name="Ramirez L."/>
            <person name="Alfaro M."/>
            <person name="Sun H."/>
            <person name="Tritt A."/>
            <person name="Yoshinaga Y."/>
            <person name="Zwiers L.-H."/>
            <person name="Turgeon B."/>
            <person name="Goodwin S."/>
            <person name="Spatafora J."/>
            <person name="Crous P."/>
            <person name="Grigoriev I."/>
        </authorList>
    </citation>
    <scope>NUCLEOTIDE SEQUENCE</scope>
    <source>
        <strain evidence="1">CBS 109.77</strain>
    </source>
</reference>
<dbReference type="EMBL" id="MU002036">
    <property type="protein sequence ID" value="KAF2791132.1"/>
    <property type="molecule type" value="Genomic_DNA"/>
</dbReference>
<evidence type="ECO:0000313" key="1">
    <source>
        <dbReference type="EMBL" id="KAF2791132.1"/>
    </source>
</evidence>
<protein>
    <submittedName>
        <fullName evidence="1">Uncharacterized protein</fullName>
    </submittedName>
</protein>
<evidence type="ECO:0000313" key="2">
    <source>
        <dbReference type="Proteomes" id="UP000799757"/>
    </source>
</evidence>
<dbReference type="Proteomes" id="UP000799757">
    <property type="component" value="Unassembled WGS sequence"/>
</dbReference>
<gene>
    <name evidence="1" type="ORF">K505DRAFT_327099</name>
</gene>